<dbReference type="InterPro" id="IPR036259">
    <property type="entry name" value="MFS_trans_sf"/>
</dbReference>
<dbReference type="SUPFAM" id="SSF103473">
    <property type="entry name" value="MFS general substrate transporter"/>
    <property type="match status" value="2"/>
</dbReference>
<dbReference type="AlphaFoldDB" id="K0KIY5"/>
<dbReference type="InParanoid" id="K0KIY5"/>
<accession>K0KIY5</accession>
<evidence type="ECO:0000256" key="1">
    <source>
        <dbReference type="ARBA" id="ARBA00004141"/>
    </source>
</evidence>
<feature type="region of interest" description="Disordered" evidence="2">
    <location>
        <begin position="221"/>
        <end position="241"/>
    </location>
</feature>
<dbReference type="Pfam" id="PF07690">
    <property type="entry name" value="MFS_1"/>
    <property type="match status" value="2"/>
</dbReference>
<dbReference type="GO" id="GO:0022857">
    <property type="term" value="F:transmembrane transporter activity"/>
    <property type="evidence" value="ECO:0007669"/>
    <property type="project" value="InterPro"/>
</dbReference>
<protein>
    <submittedName>
        <fullName evidence="5">Membrane protein</fullName>
    </submittedName>
</protein>
<feature type="transmembrane region" description="Helical" evidence="3">
    <location>
        <begin position="304"/>
        <end position="325"/>
    </location>
</feature>
<dbReference type="PANTHER" id="PTHR23520:SF5">
    <property type="entry name" value="TRANSPORTER, PUTATIVE (AFU_ORTHOLOGUE AFUA_3G04000)-RELATED"/>
    <property type="match status" value="1"/>
</dbReference>
<evidence type="ECO:0000259" key="4">
    <source>
        <dbReference type="PROSITE" id="PS50850"/>
    </source>
</evidence>
<feature type="transmembrane region" description="Helical" evidence="3">
    <location>
        <begin position="60"/>
        <end position="80"/>
    </location>
</feature>
<dbReference type="InterPro" id="IPR011701">
    <property type="entry name" value="MFS"/>
</dbReference>
<feature type="transmembrane region" description="Helical" evidence="3">
    <location>
        <begin position="23"/>
        <end position="48"/>
    </location>
</feature>
<comment type="caution">
    <text evidence="5">The sequence shown here is derived from an EMBL/GenBank/DDBJ whole genome shotgun (WGS) entry which is preliminary data.</text>
</comment>
<dbReference type="Proteomes" id="UP000009328">
    <property type="component" value="Unassembled WGS sequence"/>
</dbReference>
<sequence>MTIINKIANEIGISTLLKSNSDVYIITILRMLRFFGFTSISLVLAIFLKEDGYNEKFIGYLMSLTFFGDLITSFLISLIADKIGRKFTYILSSIIMISTGLSFIYFHEHTLIIFFVSFIGIITPHGGEVGPFRSVEESIIADLCKYEERSDIYAWGSFLSNLSSAIGSYSIGILINYMELKYNINKIDAYLMGFWVYILVAIIMAILSMFLSNKIEIQKHDQETSETSETSPLITSREQPSITTTKTQSFWSKLIPNLSGESASAIVIKLTLLFALDAFASSIISFSWQSYYIQKKFNITTEDLGGVFFITMIITAITALLSTSFSKRLGPVVTMVCTHLPSSITLGLIPAPKSFKITIFLLIIRALTQQMDVAPKKVFMTTVIKPSQRTAILGWVNVVKTLAQLAGPSITGVLTSYELQWVCFVIAGSLKSVYDLGIWVSFLQYNRHNEH</sequence>
<feature type="domain" description="Major facilitator superfamily (MFS) profile" evidence="4">
    <location>
        <begin position="266"/>
        <end position="451"/>
    </location>
</feature>
<dbReference type="InterPro" id="IPR020846">
    <property type="entry name" value="MFS_dom"/>
</dbReference>
<keyword evidence="3" id="KW-0472">Membrane</keyword>
<dbReference type="Gene3D" id="1.20.1250.20">
    <property type="entry name" value="MFS general substrate transporter like domains"/>
    <property type="match status" value="2"/>
</dbReference>
<feature type="compositionally biased region" description="Polar residues" evidence="2">
    <location>
        <begin position="225"/>
        <end position="241"/>
    </location>
</feature>
<comment type="subcellular location">
    <subcellularLocation>
        <location evidence="1">Membrane</location>
        <topology evidence="1">Multi-pass membrane protein</topology>
    </subcellularLocation>
</comment>
<dbReference type="EMBL" id="CAIF01000020">
    <property type="protein sequence ID" value="CCH41409.1"/>
    <property type="molecule type" value="Genomic_DNA"/>
</dbReference>
<proteinExistence type="predicted"/>
<evidence type="ECO:0000313" key="5">
    <source>
        <dbReference type="EMBL" id="CCH41409.1"/>
    </source>
</evidence>
<feature type="transmembrane region" description="Helical" evidence="3">
    <location>
        <begin position="152"/>
        <end position="177"/>
    </location>
</feature>
<dbReference type="eggNOG" id="ENOG502QTZH">
    <property type="taxonomic scope" value="Eukaryota"/>
</dbReference>
<evidence type="ECO:0000313" key="6">
    <source>
        <dbReference type="Proteomes" id="UP000009328"/>
    </source>
</evidence>
<keyword evidence="3" id="KW-1133">Transmembrane helix</keyword>
<reference evidence="5 6" key="1">
    <citation type="journal article" date="2012" name="Eukaryot. Cell">
        <title>Draft genome sequence of Wickerhamomyces ciferrii NRRL Y-1031 F-60-10.</title>
        <authorList>
            <person name="Schneider J."/>
            <person name="Andrea H."/>
            <person name="Blom J."/>
            <person name="Jaenicke S."/>
            <person name="Ruckert C."/>
            <person name="Schorsch C."/>
            <person name="Szczepanowski R."/>
            <person name="Farwick M."/>
            <person name="Goesmann A."/>
            <person name="Puhler A."/>
            <person name="Schaffer S."/>
            <person name="Tauch A."/>
            <person name="Kohler T."/>
            <person name="Brinkrolf K."/>
        </authorList>
    </citation>
    <scope>NUCLEOTIDE SEQUENCE [LARGE SCALE GENOMIC DNA]</scope>
    <source>
        <strain evidence="6">ATCC 14091 / BCRC 22168 / CBS 111 / JCM 3599 / NBRC 0793 / NRRL Y-1031 F-60-10</strain>
    </source>
</reference>
<organism evidence="5 6">
    <name type="scientific">Wickerhamomyces ciferrii (strain ATCC 14091 / BCRC 22168 / CBS 111 / JCM 3599 / NBRC 0793 / NRRL Y-1031 F-60-10)</name>
    <name type="common">Yeast</name>
    <name type="synonym">Pichia ciferrii</name>
    <dbReference type="NCBI Taxonomy" id="1206466"/>
    <lineage>
        <taxon>Eukaryota</taxon>
        <taxon>Fungi</taxon>
        <taxon>Dikarya</taxon>
        <taxon>Ascomycota</taxon>
        <taxon>Saccharomycotina</taxon>
        <taxon>Saccharomycetes</taxon>
        <taxon>Phaffomycetales</taxon>
        <taxon>Wickerhamomycetaceae</taxon>
        <taxon>Wickerhamomyces</taxon>
    </lineage>
</organism>
<feature type="transmembrane region" description="Helical" evidence="3">
    <location>
        <begin position="112"/>
        <end position="132"/>
    </location>
</feature>
<name>K0KIY5_WICCF</name>
<feature type="transmembrane region" description="Helical" evidence="3">
    <location>
        <begin position="189"/>
        <end position="211"/>
    </location>
</feature>
<dbReference type="GO" id="GO:0000329">
    <property type="term" value="C:fungal-type vacuole membrane"/>
    <property type="evidence" value="ECO:0007669"/>
    <property type="project" value="TreeGrafter"/>
</dbReference>
<evidence type="ECO:0000256" key="2">
    <source>
        <dbReference type="SAM" id="MobiDB-lite"/>
    </source>
</evidence>
<evidence type="ECO:0000256" key="3">
    <source>
        <dbReference type="SAM" id="Phobius"/>
    </source>
</evidence>
<feature type="transmembrane region" description="Helical" evidence="3">
    <location>
        <begin position="87"/>
        <end position="106"/>
    </location>
</feature>
<gene>
    <name evidence="5" type="ORF">BN7_950</name>
</gene>
<keyword evidence="6" id="KW-1185">Reference proteome</keyword>
<dbReference type="STRING" id="1206466.K0KIY5"/>
<keyword evidence="3" id="KW-0812">Transmembrane</keyword>
<dbReference type="PANTHER" id="PTHR23520">
    <property type="entry name" value="TRANSPORTER, PUTATIVE (AFU_ORTHOLOGUE AFUA_3G04000)-RELATED"/>
    <property type="match status" value="1"/>
</dbReference>
<dbReference type="PROSITE" id="PS50850">
    <property type="entry name" value="MFS"/>
    <property type="match status" value="1"/>
</dbReference>
<dbReference type="HOGENOM" id="CLU_025894_2_0_1"/>